<feature type="transmembrane region" description="Helical" evidence="1">
    <location>
        <begin position="20"/>
        <end position="40"/>
    </location>
</feature>
<feature type="transmembrane region" description="Helical" evidence="1">
    <location>
        <begin position="203"/>
        <end position="222"/>
    </location>
</feature>
<dbReference type="AlphaFoldDB" id="A0A942USS1"/>
<keyword evidence="1" id="KW-0812">Transmembrane</keyword>
<dbReference type="RefSeq" id="WP_213099143.1">
    <property type="nucleotide sequence ID" value="NZ_JAGYPN010000003.1"/>
</dbReference>
<reference evidence="2 3" key="1">
    <citation type="submission" date="2021-05" db="EMBL/GenBank/DDBJ databases">
        <title>Novel Bacillus species.</title>
        <authorList>
            <person name="Liu G."/>
        </authorList>
    </citation>
    <scope>NUCLEOTIDE SEQUENCE [LARGE SCALE GENOMIC DNA]</scope>
    <source>
        <strain evidence="2 3">FJAT-49682</strain>
    </source>
</reference>
<comment type="caution">
    <text evidence="2">The sequence shown here is derived from an EMBL/GenBank/DDBJ whole genome shotgun (WGS) entry which is preliminary data.</text>
</comment>
<keyword evidence="1" id="KW-1133">Transmembrane helix</keyword>
<keyword evidence="1" id="KW-0472">Membrane</keyword>
<accession>A0A942USS1</accession>
<feature type="transmembrane region" description="Helical" evidence="1">
    <location>
        <begin position="82"/>
        <end position="107"/>
    </location>
</feature>
<dbReference type="Proteomes" id="UP000676456">
    <property type="component" value="Unassembled WGS sequence"/>
</dbReference>
<evidence type="ECO:0000256" key="1">
    <source>
        <dbReference type="SAM" id="Phobius"/>
    </source>
</evidence>
<dbReference type="EMBL" id="JAGYPN010000003">
    <property type="protein sequence ID" value="MBS4224093.1"/>
    <property type="molecule type" value="Genomic_DNA"/>
</dbReference>
<feature type="transmembrane region" description="Helical" evidence="1">
    <location>
        <begin position="52"/>
        <end position="75"/>
    </location>
</feature>
<organism evidence="2 3">
    <name type="scientific">Lederbergia citrea</name>
    <dbReference type="NCBI Taxonomy" id="2833581"/>
    <lineage>
        <taxon>Bacteria</taxon>
        <taxon>Bacillati</taxon>
        <taxon>Bacillota</taxon>
        <taxon>Bacilli</taxon>
        <taxon>Bacillales</taxon>
        <taxon>Bacillaceae</taxon>
        <taxon>Lederbergia</taxon>
    </lineage>
</organism>
<feature type="transmembrane region" description="Helical" evidence="1">
    <location>
        <begin position="163"/>
        <end position="183"/>
    </location>
</feature>
<gene>
    <name evidence="2" type="ORF">KHA91_15220</name>
</gene>
<keyword evidence="3" id="KW-1185">Reference proteome</keyword>
<protein>
    <submittedName>
        <fullName evidence="2">Uncharacterized protein</fullName>
    </submittedName>
</protein>
<name>A0A942USS1_9BACI</name>
<evidence type="ECO:0000313" key="3">
    <source>
        <dbReference type="Proteomes" id="UP000676456"/>
    </source>
</evidence>
<evidence type="ECO:0000313" key="2">
    <source>
        <dbReference type="EMBL" id="MBS4224093.1"/>
    </source>
</evidence>
<sequence>MNRVSGVIKLHYRDKWSWMYIPALILFSSFAVNLIISFLIPNQDMYTGGVSSVFIFIFVAGILVVAQTFPFAIGISIRRTDYFIGSAAVGTIASILFGSLIFLMALLEEQSNGWGTKLHFFHFPYLNDGTSLEQLSIYIILFLYMFSLGFLISSFARRFGKKGMFILSMVFLLVGSIAVFLLHQYEAWWIISSWFASQTAVQLAYWLIPFVLINLLASYLFLRRATV</sequence>
<feature type="transmembrane region" description="Helical" evidence="1">
    <location>
        <begin position="135"/>
        <end position="156"/>
    </location>
</feature>
<proteinExistence type="predicted"/>